<dbReference type="RefSeq" id="WP_268005917.1">
    <property type="nucleotide sequence ID" value="NZ_CP104067.1"/>
</dbReference>
<dbReference type="Gene3D" id="1.25.40.10">
    <property type="entry name" value="Tetratricopeptide repeat domain"/>
    <property type="match status" value="1"/>
</dbReference>
<evidence type="ECO:0000313" key="2">
    <source>
        <dbReference type="Proteomes" id="UP001164761"/>
    </source>
</evidence>
<dbReference type="SUPFAM" id="SSF48452">
    <property type="entry name" value="TPR-like"/>
    <property type="match status" value="1"/>
</dbReference>
<organism evidence="1 2">
    <name type="scientific">Alicyclobacillus fastidiosus</name>
    <dbReference type="NCBI Taxonomy" id="392011"/>
    <lineage>
        <taxon>Bacteria</taxon>
        <taxon>Bacillati</taxon>
        <taxon>Bacillota</taxon>
        <taxon>Bacilli</taxon>
        <taxon>Bacillales</taxon>
        <taxon>Alicyclobacillaceae</taxon>
        <taxon>Alicyclobacillus</taxon>
    </lineage>
</organism>
<gene>
    <name evidence="1" type="ORF">NZD89_00405</name>
</gene>
<name>A0ABY6ZHM9_9BACL</name>
<sequence>MKRTPKTSPKVQMNPRLMAAIGIERQENNTSVVQLSALPGTYAEIVHRKRQYVPNDYTENKQWLTCRGCGRRGQYDLGLIVVHPELFQKTNPFAHAGHEEESLGQVAQDIYDYIQFTGYFRCKHCNGGGEWSFGNDFIMFLLAATLRWSVTDDDDGSVVQFGSFQSFDGHEPKSATDAEEHLLDLIVQKPDDAFLWNRLGNVYRRGGAPELAVVAFEQSLRNDSAQVESHASLANILYHIDELEACIRHSHLALAHARFYTKLEFTERHKMIRLLLRNLLDASMALDNTDLFLPSRELMEAAAFHHGKPVAESDGILDLRSFDLYLDDIDSFAGLADVYVGSLGRTRKSTGSRHHKKKKKRKR</sequence>
<evidence type="ECO:0000313" key="1">
    <source>
        <dbReference type="EMBL" id="WAH42022.1"/>
    </source>
</evidence>
<accession>A0ABY6ZHM9</accession>
<proteinExistence type="predicted"/>
<dbReference type="EMBL" id="CP104067">
    <property type="protein sequence ID" value="WAH42022.1"/>
    <property type="molecule type" value="Genomic_DNA"/>
</dbReference>
<dbReference type="InterPro" id="IPR019734">
    <property type="entry name" value="TPR_rpt"/>
</dbReference>
<reference evidence="1" key="1">
    <citation type="submission" date="2022-08" db="EMBL/GenBank/DDBJ databases">
        <title>Alicyclobacillus fastidiosus DSM 17978, complete genome.</title>
        <authorList>
            <person name="Wang Q."/>
            <person name="Cai R."/>
            <person name="Wang Z."/>
        </authorList>
    </citation>
    <scope>NUCLEOTIDE SEQUENCE</scope>
    <source>
        <strain evidence="1">DSM 17978</strain>
    </source>
</reference>
<dbReference type="SMART" id="SM00028">
    <property type="entry name" value="TPR"/>
    <property type="match status" value="2"/>
</dbReference>
<protein>
    <recommendedName>
        <fullName evidence="3">Tetratricopeptide repeat protein</fullName>
    </recommendedName>
</protein>
<evidence type="ECO:0008006" key="3">
    <source>
        <dbReference type="Google" id="ProtNLM"/>
    </source>
</evidence>
<dbReference type="InterPro" id="IPR011990">
    <property type="entry name" value="TPR-like_helical_dom_sf"/>
</dbReference>
<dbReference type="Proteomes" id="UP001164761">
    <property type="component" value="Chromosome"/>
</dbReference>
<keyword evidence="2" id="KW-1185">Reference proteome</keyword>